<dbReference type="OrthoDB" id="287558at2"/>
<evidence type="ECO:0000256" key="1">
    <source>
        <dbReference type="SAM" id="MobiDB-lite"/>
    </source>
</evidence>
<dbReference type="AlphaFoldDB" id="A0A518CS01"/>
<protein>
    <recommendedName>
        <fullName evidence="4">Cell division protein FtsQ</fullName>
    </recommendedName>
</protein>
<evidence type="ECO:0000313" key="3">
    <source>
        <dbReference type="Proteomes" id="UP000317178"/>
    </source>
</evidence>
<name>A0A518CS01_9PLAN</name>
<evidence type="ECO:0000313" key="2">
    <source>
        <dbReference type="EMBL" id="QDU82007.1"/>
    </source>
</evidence>
<dbReference type="Proteomes" id="UP000317178">
    <property type="component" value="Chromosome"/>
</dbReference>
<dbReference type="RefSeq" id="WP_144997830.1">
    <property type="nucleotide sequence ID" value="NZ_CP036281.1"/>
</dbReference>
<dbReference type="KEGG" id="plon:Pla110_37590"/>
<proteinExistence type="predicted"/>
<reference evidence="2 3" key="1">
    <citation type="submission" date="2019-02" db="EMBL/GenBank/DDBJ databases">
        <title>Deep-cultivation of Planctomycetes and their phenomic and genomic characterization uncovers novel biology.</title>
        <authorList>
            <person name="Wiegand S."/>
            <person name="Jogler M."/>
            <person name="Boedeker C."/>
            <person name="Pinto D."/>
            <person name="Vollmers J."/>
            <person name="Rivas-Marin E."/>
            <person name="Kohn T."/>
            <person name="Peeters S.H."/>
            <person name="Heuer A."/>
            <person name="Rast P."/>
            <person name="Oberbeckmann S."/>
            <person name="Bunk B."/>
            <person name="Jeske O."/>
            <person name="Meyerdierks A."/>
            <person name="Storesund J.E."/>
            <person name="Kallscheuer N."/>
            <person name="Luecker S."/>
            <person name="Lage O.M."/>
            <person name="Pohl T."/>
            <person name="Merkel B.J."/>
            <person name="Hornburger P."/>
            <person name="Mueller R.-W."/>
            <person name="Bruemmer F."/>
            <person name="Labrenz M."/>
            <person name="Spormann A.M."/>
            <person name="Op den Camp H."/>
            <person name="Overmann J."/>
            <person name="Amann R."/>
            <person name="Jetten M.S.M."/>
            <person name="Mascher T."/>
            <person name="Medema M.H."/>
            <person name="Devos D.P."/>
            <person name="Kaster A.-K."/>
            <person name="Ovreas L."/>
            <person name="Rohde M."/>
            <person name="Galperin M.Y."/>
            <person name="Jogler C."/>
        </authorList>
    </citation>
    <scope>NUCLEOTIDE SEQUENCE [LARGE SCALE GENOMIC DNA]</scope>
    <source>
        <strain evidence="2 3">Pla110</strain>
    </source>
</reference>
<organism evidence="2 3">
    <name type="scientific">Polystyrenella longa</name>
    <dbReference type="NCBI Taxonomy" id="2528007"/>
    <lineage>
        <taxon>Bacteria</taxon>
        <taxon>Pseudomonadati</taxon>
        <taxon>Planctomycetota</taxon>
        <taxon>Planctomycetia</taxon>
        <taxon>Planctomycetales</taxon>
        <taxon>Planctomycetaceae</taxon>
        <taxon>Polystyrenella</taxon>
    </lineage>
</organism>
<keyword evidence="3" id="KW-1185">Reference proteome</keyword>
<feature type="region of interest" description="Disordered" evidence="1">
    <location>
        <begin position="1"/>
        <end position="21"/>
    </location>
</feature>
<dbReference type="EMBL" id="CP036281">
    <property type="protein sequence ID" value="QDU82007.1"/>
    <property type="molecule type" value="Genomic_DNA"/>
</dbReference>
<feature type="compositionally biased region" description="Basic residues" evidence="1">
    <location>
        <begin position="1"/>
        <end position="17"/>
    </location>
</feature>
<accession>A0A518CS01</accession>
<sequence length="317" mass="36194">MLFAKQKKKPGKRKQKEKPKQQNWFTRNLFRPFPLLWLALIATLIVLAPRVYKKLPDLTSQHRYQLTSSDITLENRPDWVPAHFLNAVLSHNQIPDNVLEPELARTISTWFEKEPWVKSVEAVRIGYPPSASVELTFREPVAVVELEGKLHPIDVDSVILPSEDFAPATLERFPVLHPSKVPPPLYVGSAWDDPVIRKGAKLASEIKPYWGNFDFVAIRAQQDQRNRAATGQGEFDPTFEIVSASGSIIVWGRAPESTHPGELTFDEKVRRLMAYQKRFEGFALPSGPYEIDITHWTDISRRVLKEAAAETDARLRR</sequence>
<evidence type="ECO:0008006" key="4">
    <source>
        <dbReference type="Google" id="ProtNLM"/>
    </source>
</evidence>
<gene>
    <name evidence="2" type="ORF">Pla110_37590</name>
</gene>